<dbReference type="EMBL" id="AP018933">
    <property type="protein sequence ID" value="BBG28843.1"/>
    <property type="molecule type" value="Genomic_DNA"/>
</dbReference>
<keyword evidence="3 6" id="KW-0812">Transmembrane</keyword>
<accession>A0A348HB41</accession>
<organism evidence="7 8">
    <name type="scientific">Zymobacter palmae</name>
    <dbReference type="NCBI Taxonomy" id="33074"/>
    <lineage>
        <taxon>Bacteria</taxon>
        <taxon>Pseudomonadati</taxon>
        <taxon>Pseudomonadota</taxon>
        <taxon>Gammaproteobacteria</taxon>
        <taxon>Oceanospirillales</taxon>
        <taxon>Halomonadaceae</taxon>
        <taxon>Zymobacter group</taxon>
        <taxon>Zymobacter</taxon>
    </lineage>
</organism>
<feature type="transmembrane region" description="Helical" evidence="6">
    <location>
        <begin position="77"/>
        <end position="100"/>
    </location>
</feature>
<proteinExistence type="predicted"/>
<keyword evidence="5 6" id="KW-0472">Membrane</keyword>
<dbReference type="Proteomes" id="UP000267342">
    <property type="component" value="Chromosome"/>
</dbReference>
<reference evidence="7 8" key="1">
    <citation type="submission" date="2018-09" db="EMBL/GenBank/DDBJ databases">
        <title>Zymobacter palmae IAM14233 (=T109) whole genome analysis.</title>
        <authorList>
            <person name="Yanase H."/>
        </authorList>
    </citation>
    <scope>NUCLEOTIDE SEQUENCE [LARGE SCALE GENOMIC DNA]</scope>
    <source>
        <strain evidence="7 8">IAM14233</strain>
    </source>
</reference>
<dbReference type="InterPro" id="IPR001123">
    <property type="entry name" value="LeuE-type"/>
</dbReference>
<evidence type="ECO:0000313" key="7">
    <source>
        <dbReference type="EMBL" id="BBG28843.1"/>
    </source>
</evidence>
<evidence type="ECO:0000256" key="6">
    <source>
        <dbReference type="SAM" id="Phobius"/>
    </source>
</evidence>
<keyword evidence="4 6" id="KW-1133">Transmembrane helix</keyword>
<evidence type="ECO:0000256" key="1">
    <source>
        <dbReference type="ARBA" id="ARBA00004651"/>
    </source>
</evidence>
<name>A0A348HB41_9GAMM</name>
<dbReference type="KEGG" id="zpl:ZBT109_0043"/>
<dbReference type="PANTHER" id="PTHR30086:SF20">
    <property type="entry name" value="ARGININE EXPORTER PROTEIN ARGO-RELATED"/>
    <property type="match status" value="1"/>
</dbReference>
<keyword evidence="2" id="KW-1003">Cell membrane</keyword>
<sequence length="244" mass="26315">MSSVLQIRFSNECQEKIVLLIAQVCPPSGFFSYTGVTIMLFSAVLAGFISGAGLIIAIGAQNAFILRQGLLRRHVGLVVSVAVSSDILLIMCGIVGGGVLVKEWPLLMQVLRFGGAAFLGLYGLKAAWRAFGSSDVLVSERNASNGSWRRILLTCLAFTFLNPHVYLDTMVLLGSLSMHYAGDAHWMFGLGACLASVVWFSVLGYGARFLQPLFGSVRAWRVLDGMIAVFMLSMSAVLLINPLC</sequence>
<dbReference type="AlphaFoldDB" id="A0A348HB41"/>
<evidence type="ECO:0000256" key="5">
    <source>
        <dbReference type="ARBA" id="ARBA00023136"/>
    </source>
</evidence>
<evidence type="ECO:0000256" key="4">
    <source>
        <dbReference type="ARBA" id="ARBA00022989"/>
    </source>
</evidence>
<dbReference type="GO" id="GO:0015171">
    <property type="term" value="F:amino acid transmembrane transporter activity"/>
    <property type="evidence" value="ECO:0007669"/>
    <property type="project" value="TreeGrafter"/>
</dbReference>
<dbReference type="Pfam" id="PF01810">
    <property type="entry name" value="LysE"/>
    <property type="match status" value="1"/>
</dbReference>
<protein>
    <submittedName>
        <fullName evidence="7">Lysine efflux permease</fullName>
    </submittedName>
</protein>
<feature type="transmembrane region" description="Helical" evidence="6">
    <location>
        <begin position="148"/>
        <end position="166"/>
    </location>
</feature>
<feature type="transmembrane region" description="Helical" evidence="6">
    <location>
        <begin position="219"/>
        <end position="240"/>
    </location>
</feature>
<keyword evidence="8" id="KW-1185">Reference proteome</keyword>
<gene>
    <name evidence="7" type="ORF">ZBT109_0043</name>
</gene>
<evidence type="ECO:0000313" key="8">
    <source>
        <dbReference type="Proteomes" id="UP000267342"/>
    </source>
</evidence>
<feature type="transmembrane region" description="Helical" evidence="6">
    <location>
        <begin position="106"/>
        <end position="128"/>
    </location>
</feature>
<feature type="transmembrane region" description="Helical" evidence="6">
    <location>
        <begin position="186"/>
        <end position="207"/>
    </location>
</feature>
<evidence type="ECO:0000256" key="2">
    <source>
        <dbReference type="ARBA" id="ARBA00022475"/>
    </source>
</evidence>
<feature type="transmembrane region" description="Helical" evidence="6">
    <location>
        <begin position="38"/>
        <end position="65"/>
    </location>
</feature>
<dbReference type="PANTHER" id="PTHR30086">
    <property type="entry name" value="ARGININE EXPORTER PROTEIN ARGO"/>
    <property type="match status" value="1"/>
</dbReference>
<comment type="subcellular location">
    <subcellularLocation>
        <location evidence="1">Cell membrane</location>
        <topology evidence="1">Multi-pass membrane protein</topology>
    </subcellularLocation>
</comment>
<evidence type="ECO:0000256" key="3">
    <source>
        <dbReference type="ARBA" id="ARBA00022692"/>
    </source>
</evidence>
<dbReference type="GO" id="GO:0005886">
    <property type="term" value="C:plasma membrane"/>
    <property type="evidence" value="ECO:0007669"/>
    <property type="project" value="UniProtKB-SubCell"/>
</dbReference>